<feature type="region of interest" description="Disordered" evidence="1">
    <location>
        <begin position="98"/>
        <end position="121"/>
    </location>
</feature>
<dbReference type="RefSeq" id="WP_123914005.1">
    <property type="nucleotide sequence ID" value="NZ_RKRA01000001.1"/>
</dbReference>
<sequence length="296" mass="31237">MSHPDTLPGQLLTALLGPGATGPRLTWYGVDGERTELSGRVLGNWVTKAANLLVEEADAGPGTVVVLDLPVHWRTLVWALGSWVAGAQVTLPSEDLLEEDEDADAPDVVVTSRPGESPGEDDAELVLAVALPALAMRWDGDPLGANVVDAAAELMTFGDQLGYVSEPESTDLALVTENLEVTYGDLAGWATGAAEEDDIDADDVDLEPGYEDELDTVDDSDDDTAAVAAEDDDIEAYERPSAAPVRALLAPDDVADLLEQAVRTWHGGGSVVLVEPGLPADVRRRVAADERVEARP</sequence>
<gene>
    <name evidence="2" type="ORF">EDD32_0308</name>
</gene>
<protein>
    <submittedName>
        <fullName evidence="2">Uncharacterized protein (TIGR03089 family)</fullName>
    </submittedName>
</protein>
<keyword evidence="3" id="KW-1185">Reference proteome</keyword>
<accession>A0A3N4Z247</accession>
<dbReference type="NCBIfam" id="TIGR03089">
    <property type="entry name" value="TIGR03089 family protein"/>
    <property type="match status" value="1"/>
</dbReference>
<reference evidence="2 3" key="1">
    <citation type="submission" date="2018-11" db="EMBL/GenBank/DDBJ databases">
        <title>Sequencing the genomes of 1000 actinobacteria strains.</title>
        <authorList>
            <person name="Klenk H.-P."/>
        </authorList>
    </citation>
    <scope>NUCLEOTIDE SEQUENCE [LARGE SCALE GENOMIC DNA]</scope>
    <source>
        <strain evidence="2 3">DSM 14418</strain>
    </source>
</reference>
<proteinExistence type="predicted"/>
<dbReference type="AlphaFoldDB" id="A0A3N4Z247"/>
<evidence type="ECO:0000313" key="3">
    <source>
        <dbReference type="Proteomes" id="UP000280726"/>
    </source>
</evidence>
<evidence type="ECO:0000256" key="1">
    <source>
        <dbReference type="SAM" id="MobiDB-lite"/>
    </source>
</evidence>
<organism evidence="2 3">
    <name type="scientific">Georgenia muralis</name>
    <dbReference type="NCBI Taxonomy" id="154117"/>
    <lineage>
        <taxon>Bacteria</taxon>
        <taxon>Bacillati</taxon>
        <taxon>Actinomycetota</taxon>
        <taxon>Actinomycetes</taxon>
        <taxon>Micrococcales</taxon>
        <taxon>Bogoriellaceae</taxon>
        <taxon>Georgenia</taxon>
    </lineage>
</organism>
<dbReference type="Proteomes" id="UP000280726">
    <property type="component" value="Unassembled WGS sequence"/>
</dbReference>
<name>A0A3N4Z247_9MICO</name>
<comment type="caution">
    <text evidence="2">The sequence shown here is derived from an EMBL/GenBank/DDBJ whole genome shotgun (WGS) entry which is preliminary data.</text>
</comment>
<dbReference type="SUPFAM" id="SSF56801">
    <property type="entry name" value="Acetyl-CoA synthetase-like"/>
    <property type="match status" value="1"/>
</dbReference>
<evidence type="ECO:0000313" key="2">
    <source>
        <dbReference type="EMBL" id="RPF25894.1"/>
    </source>
</evidence>
<dbReference type="InterPro" id="IPR017523">
    <property type="entry name" value="Rv3268"/>
</dbReference>
<dbReference type="EMBL" id="RKRA01000001">
    <property type="protein sequence ID" value="RPF25894.1"/>
    <property type="molecule type" value="Genomic_DNA"/>
</dbReference>
<dbReference type="OrthoDB" id="3396763at2"/>